<dbReference type="EMBL" id="BOVK01000006">
    <property type="protein sequence ID" value="GIQ67649.1"/>
    <property type="molecule type" value="Genomic_DNA"/>
</dbReference>
<protein>
    <recommendedName>
        <fullName evidence="1">WYL domain-containing protein</fullName>
    </recommendedName>
</protein>
<evidence type="ECO:0000259" key="1">
    <source>
        <dbReference type="Pfam" id="PF13280"/>
    </source>
</evidence>
<gene>
    <name evidence="2" type="ORF">XYCOK13_04730</name>
</gene>
<comment type="caution">
    <text evidence="2">The sequence shown here is derived from an EMBL/GenBank/DDBJ whole genome shotgun (WGS) entry which is preliminary data.</text>
</comment>
<accession>A0A8J4GYT6</accession>
<sequence>MRLDRLLGITFALLTGSHSERKAEPYNLLWEKGIWYLDAYCLLRRAKRYLAHWILQQDLAFVC</sequence>
<feature type="domain" description="WYL" evidence="1">
    <location>
        <begin position="6"/>
        <end position="48"/>
    </location>
</feature>
<dbReference type="AlphaFoldDB" id="A0A8J4GYT6"/>
<dbReference type="Proteomes" id="UP000677918">
    <property type="component" value="Unassembled WGS sequence"/>
</dbReference>
<reference evidence="2" key="1">
    <citation type="submission" date="2021-04" db="EMBL/GenBank/DDBJ databases">
        <title>Draft genome sequence of Xylanibacillus composti strain K13.</title>
        <authorList>
            <person name="Uke A."/>
            <person name="Chhe C."/>
            <person name="Baramee S."/>
            <person name="Kosugi A."/>
        </authorList>
    </citation>
    <scope>NUCLEOTIDE SEQUENCE</scope>
    <source>
        <strain evidence="2">K13</strain>
    </source>
</reference>
<evidence type="ECO:0000313" key="3">
    <source>
        <dbReference type="Proteomes" id="UP000677918"/>
    </source>
</evidence>
<keyword evidence="3" id="KW-1185">Reference proteome</keyword>
<evidence type="ECO:0000313" key="2">
    <source>
        <dbReference type="EMBL" id="GIQ67649.1"/>
    </source>
</evidence>
<dbReference type="InterPro" id="IPR026881">
    <property type="entry name" value="WYL_dom"/>
</dbReference>
<dbReference type="Pfam" id="PF13280">
    <property type="entry name" value="WYL"/>
    <property type="match status" value="1"/>
</dbReference>
<organism evidence="2 3">
    <name type="scientific">Xylanibacillus composti</name>
    <dbReference type="NCBI Taxonomy" id="1572762"/>
    <lineage>
        <taxon>Bacteria</taxon>
        <taxon>Bacillati</taxon>
        <taxon>Bacillota</taxon>
        <taxon>Bacilli</taxon>
        <taxon>Bacillales</taxon>
        <taxon>Paenibacillaceae</taxon>
        <taxon>Xylanibacillus</taxon>
    </lineage>
</organism>
<name>A0A8J4GYT6_9BACL</name>
<proteinExistence type="predicted"/>